<name>A0A934RMP1_9BACT</name>
<dbReference type="PANTHER" id="PTHR35757:SF1">
    <property type="entry name" value="THERMOSOME SUBUNIT GAMMA"/>
    <property type="match status" value="1"/>
</dbReference>
<protein>
    <recommendedName>
        <fullName evidence="4">TraB family protein</fullName>
    </recommendedName>
</protein>
<evidence type="ECO:0000313" key="3">
    <source>
        <dbReference type="Proteomes" id="UP000604083"/>
    </source>
</evidence>
<evidence type="ECO:0000313" key="2">
    <source>
        <dbReference type="EMBL" id="MBK1832467.1"/>
    </source>
</evidence>
<feature type="chain" id="PRO_5036744720" description="TraB family protein" evidence="1">
    <location>
        <begin position="17"/>
        <end position="288"/>
    </location>
</feature>
<dbReference type="EMBL" id="JAENIO010000001">
    <property type="protein sequence ID" value="MBK1832467.1"/>
    <property type="molecule type" value="Genomic_DNA"/>
</dbReference>
<sequence>MKWFLFFWVACSSLFAAEPTNFIRLAEEEGRALLQTAVTTYGKGEARVTLVGAIHIADEAYFAEINEELDRHPVVLFELIGGEDAARFLTGKGGGQEARVDGRPVAGLRGLYGSFASTMQLVEQIHHVDYSKSHFVHADLTRQEYEKVTAGRDDDLLAFALESNVKATELTGKPFGGLNMSLVMRAMLSGDGTGLKLEYMKLMEQGDESAAAITGQNLIIGDRNDKCFQVLAEQRKAGEEKVAIFYGAAHLPDMERRLLADGFTRRSHRWLTAWEVPQPEGGEEEKPR</sequence>
<feature type="signal peptide" evidence="1">
    <location>
        <begin position="1"/>
        <end position="16"/>
    </location>
</feature>
<evidence type="ECO:0000256" key="1">
    <source>
        <dbReference type="SAM" id="SignalP"/>
    </source>
</evidence>
<gene>
    <name evidence="2" type="ORF">JIN78_00220</name>
</gene>
<proteinExistence type="predicted"/>
<keyword evidence="3" id="KW-1185">Reference proteome</keyword>
<evidence type="ECO:0008006" key="4">
    <source>
        <dbReference type="Google" id="ProtNLM"/>
    </source>
</evidence>
<accession>A0A934RMP1</accession>
<organism evidence="2 3">
    <name type="scientific">Roseibacillus ishigakijimensis</name>
    <dbReference type="NCBI Taxonomy" id="454146"/>
    <lineage>
        <taxon>Bacteria</taxon>
        <taxon>Pseudomonadati</taxon>
        <taxon>Verrucomicrobiota</taxon>
        <taxon>Verrucomicrobiia</taxon>
        <taxon>Verrucomicrobiales</taxon>
        <taxon>Verrucomicrobiaceae</taxon>
        <taxon>Roseibacillus</taxon>
    </lineage>
</organism>
<reference evidence="2" key="1">
    <citation type="submission" date="2021-01" db="EMBL/GenBank/DDBJ databases">
        <title>Modified the classification status of verrucomicrobia.</title>
        <authorList>
            <person name="Feng X."/>
        </authorList>
    </citation>
    <scope>NUCLEOTIDE SEQUENCE</scope>
    <source>
        <strain evidence="2">KCTC 12986</strain>
    </source>
</reference>
<keyword evidence="1" id="KW-0732">Signal</keyword>
<dbReference type="AlphaFoldDB" id="A0A934RMP1"/>
<dbReference type="PANTHER" id="PTHR35757">
    <property type="entry name" value="THERMOSOME SUBUNIT GAMMA"/>
    <property type="match status" value="1"/>
</dbReference>
<dbReference type="RefSeq" id="WP_200389903.1">
    <property type="nucleotide sequence ID" value="NZ_JAENIO010000001.1"/>
</dbReference>
<comment type="caution">
    <text evidence="2">The sequence shown here is derived from an EMBL/GenBank/DDBJ whole genome shotgun (WGS) entry which is preliminary data.</text>
</comment>
<dbReference type="Proteomes" id="UP000604083">
    <property type="component" value="Unassembled WGS sequence"/>
</dbReference>